<dbReference type="RefSeq" id="WP_127339216.1">
    <property type="nucleotide sequence ID" value="NZ_QWDM01000009.1"/>
</dbReference>
<evidence type="ECO:0000256" key="1">
    <source>
        <dbReference type="PROSITE-ProRule" id="PRU00169"/>
    </source>
</evidence>
<dbReference type="InterPro" id="IPR052893">
    <property type="entry name" value="TCS_response_regulator"/>
</dbReference>
<dbReference type="Pfam" id="PF00072">
    <property type="entry name" value="Response_reg"/>
    <property type="match status" value="1"/>
</dbReference>
<dbReference type="AlphaFoldDB" id="A0A434A5G3"/>
<dbReference type="Proteomes" id="UP000288102">
    <property type="component" value="Unassembled WGS sequence"/>
</dbReference>
<proteinExistence type="predicted"/>
<organism evidence="3 4">
    <name type="scientific">Flavobacterium cupreum</name>
    <dbReference type="NCBI Taxonomy" id="2133766"/>
    <lineage>
        <taxon>Bacteria</taxon>
        <taxon>Pseudomonadati</taxon>
        <taxon>Bacteroidota</taxon>
        <taxon>Flavobacteriia</taxon>
        <taxon>Flavobacteriales</taxon>
        <taxon>Flavobacteriaceae</taxon>
        <taxon>Flavobacterium</taxon>
    </lineage>
</organism>
<dbReference type="InterPro" id="IPR011006">
    <property type="entry name" value="CheY-like_superfamily"/>
</dbReference>
<dbReference type="PANTHER" id="PTHR44520:SF2">
    <property type="entry name" value="RESPONSE REGULATOR RCP1"/>
    <property type="match status" value="1"/>
</dbReference>
<dbReference type="PROSITE" id="PS50110">
    <property type="entry name" value="RESPONSE_REGULATORY"/>
    <property type="match status" value="1"/>
</dbReference>
<dbReference type="GO" id="GO:0000160">
    <property type="term" value="P:phosphorelay signal transduction system"/>
    <property type="evidence" value="ECO:0007669"/>
    <property type="project" value="InterPro"/>
</dbReference>
<dbReference type="PANTHER" id="PTHR44520">
    <property type="entry name" value="RESPONSE REGULATOR RCP1-RELATED"/>
    <property type="match status" value="1"/>
</dbReference>
<evidence type="ECO:0000313" key="3">
    <source>
        <dbReference type="EMBL" id="RUT69544.1"/>
    </source>
</evidence>
<reference evidence="4" key="1">
    <citation type="journal article" date="2019" name="Syst. Appl. Microbiol.">
        <title>Flavobacterium circumlabens sp. nov. and Flavobacterium cupreum sp. nov., two psychrotrophic species isolated from Antarctic environmental samples.</title>
        <authorList>
            <person name="Kralova S."/>
            <person name="Busse H.-J."/>
            <person name="Svec P."/>
            <person name="Maslanova I."/>
            <person name="Stankova E."/>
            <person name="Bartak M."/>
            <person name="Sedlacek I."/>
        </authorList>
    </citation>
    <scope>NUCLEOTIDE SEQUENCE [LARGE SCALE GENOMIC DNA]</scope>
    <source>
        <strain evidence="4">CCM 8825</strain>
    </source>
</reference>
<feature type="modified residue" description="4-aspartylphosphate" evidence="1">
    <location>
        <position position="56"/>
    </location>
</feature>
<keyword evidence="1" id="KW-0597">Phosphoprotein</keyword>
<dbReference type="Gene3D" id="3.40.50.2300">
    <property type="match status" value="1"/>
</dbReference>
<sequence length="134" mass="15032">MKCFLIDDDEDDRDIFALALLKANAESNCITATNGEDALDLLRKQSDFIPDYIFLDLNMPLMDGRACLSELRKQARLDTVPIIIFTTSSYSKDIEDTLNLGASHYLVKPTSLNELVSILTSFFEGKLSGYRLSL</sequence>
<dbReference type="OrthoDB" id="7631574at2"/>
<dbReference type="SUPFAM" id="SSF52172">
    <property type="entry name" value="CheY-like"/>
    <property type="match status" value="1"/>
</dbReference>
<evidence type="ECO:0000313" key="4">
    <source>
        <dbReference type="Proteomes" id="UP000288102"/>
    </source>
</evidence>
<evidence type="ECO:0000259" key="2">
    <source>
        <dbReference type="PROSITE" id="PS50110"/>
    </source>
</evidence>
<comment type="caution">
    <text evidence="3">The sequence shown here is derived from an EMBL/GenBank/DDBJ whole genome shotgun (WGS) entry which is preliminary data.</text>
</comment>
<dbReference type="SMART" id="SM00448">
    <property type="entry name" value="REC"/>
    <property type="match status" value="1"/>
</dbReference>
<dbReference type="EMBL" id="QWDM01000009">
    <property type="protein sequence ID" value="RUT69544.1"/>
    <property type="molecule type" value="Genomic_DNA"/>
</dbReference>
<name>A0A434A5G3_9FLAO</name>
<dbReference type="InterPro" id="IPR001789">
    <property type="entry name" value="Sig_transdc_resp-reg_receiver"/>
</dbReference>
<protein>
    <submittedName>
        <fullName evidence="3">Response regulator</fullName>
    </submittedName>
</protein>
<gene>
    <name evidence="3" type="ORF">D0817_15310</name>
</gene>
<feature type="domain" description="Response regulatory" evidence="2">
    <location>
        <begin position="2"/>
        <end position="123"/>
    </location>
</feature>
<accession>A0A434A5G3</accession>
<keyword evidence="4" id="KW-1185">Reference proteome</keyword>